<dbReference type="EMBL" id="BDDD01002693">
    <property type="protein sequence ID" value="GAV82679.1"/>
    <property type="molecule type" value="Genomic_DNA"/>
</dbReference>
<dbReference type="SUPFAM" id="SSF56219">
    <property type="entry name" value="DNase I-like"/>
    <property type="match status" value="1"/>
</dbReference>
<dbReference type="GO" id="GO:0000175">
    <property type="term" value="F:3'-5'-RNA exonuclease activity"/>
    <property type="evidence" value="ECO:0007669"/>
    <property type="project" value="TreeGrafter"/>
</dbReference>
<feature type="region of interest" description="Disordered" evidence="1">
    <location>
        <begin position="1"/>
        <end position="62"/>
    </location>
</feature>
<sequence length="470" mass="53739">MNHRQQPAAYNSRATKRKRHPNAEQTDDNGINNNDNAERRQRLSVSNYKTLRPDPNSDLPLSIRFRPIRCSSSPSSSRRHNHRSNRTISEGSRKWVFSSRNFSNYEDKVLVVSYNILGVENTLKHPDLYLEVPPKFLEWDWRKKLICKEINQYSASIICFQEVDRFDDLGDLLQKDGFKGVYKARTGEAYDGCAIFWKDKLFTLLHQENIEFKSFGLRDNVAQLCVFKMNLDQSQPDLCTHIPETIPNQSRILLVGNIHVLFNPNRGDIKLGQVRLFLERAYNLSQEWGSIPVIMTGDLNSIPQSAMYQFLASSKLDVQLHDRRKISGQIQHPSQCRHFSSQARNAASISMSISRPLRYRWSDEELTLATGSGEITHLQHQLNLSSAYIGVPGNALTRDSNGEPLVTSYHSKFLGTVDYIWHTEELVPIRVLETLPVNILRSAGLPSKRWGSDHLALVCELAFSDDGNKT</sequence>
<name>A0A1Q3CQZ0_CEPFO</name>
<evidence type="ECO:0000313" key="3">
    <source>
        <dbReference type="EMBL" id="GAV82679.1"/>
    </source>
</evidence>
<dbReference type="InterPro" id="IPR036691">
    <property type="entry name" value="Endo/exonu/phosph_ase_sf"/>
</dbReference>
<dbReference type="PANTHER" id="PTHR12121">
    <property type="entry name" value="CARBON CATABOLITE REPRESSOR PROTEIN 4"/>
    <property type="match status" value="1"/>
</dbReference>
<reference evidence="4" key="1">
    <citation type="submission" date="2016-04" db="EMBL/GenBank/DDBJ databases">
        <title>Cephalotus genome sequencing.</title>
        <authorList>
            <person name="Fukushima K."/>
            <person name="Hasebe M."/>
            <person name="Fang X."/>
        </authorList>
    </citation>
    <scope>NUCLEOTIDE SEQUENCE [LARGE SCALE GENOMIC DNA]</scope>
    <source>
        <strain evidence="4">cv. St1</strain>
    </source>
</reference>
<dbReference type="FunCoup" id="A0A1Q3CQZ0">
    <property type="interactions" value="2640"/>
</dbReference>
<evidence type="ECO:0000259" key="2">
    <source>
        <dbReference type="Pfam" id="PF03372"/>
    </source>
</evidence>
<comment type="caution">
    <text evidence="3">The sequence shown here is derived from an EMBL/GenBank/DDBJ whole genome shotgun (WGS) entry which is preliminary data.</text>
</comment>
<dbReference type="InParanoid" id="A0A1Q3CQZ0"/>
<accession>A0A1Q3CQZ0</accession>
<dbReference type="InterPro" id="IPR050410">
    <property type="entry name" value="CCR4/nocturin_mRNA_transcr"/>
</dbReference>
<dbReference type="Pfam" id="PF03372">
    <property type="entry name" value="Exo_endo_phos"/>
    <property type="match status" value="1"/>
</dbReference>
<keyword evidence="4" id="KW-1185">Reference proteome</keyword>
<feature type="domain" description="Endonuclease/exonuclease/phosphatase" evidence="2">
    <location>
        <begin position="113"/>
        <end position="454"/>
    </location>
</feature>
<protein>
    <submittedName>
        <fullName evidence="3">Exo_endo_phos domain-containing protein</fullName>
    </submittedName>
</protein>
<organism evidence="3 4">
    <name type="scientific">Cephalotus follicularis</name>
    <name type="common">Albany pitcher plant</name>
    <dbReference type="NCBI Taxonomy" id="3775"/>
    <lineage>
        <taxon>Eukaryota</taxon>
        <taxon>Viridiplantae</taxon>
        <taxon>Streptophyta</taxon>
        <taxon>Embryophyta</taxon>
        <taxon>Tracheophyta</taxon>
        <taxon>Spermatophyta</taxon>
        <taxon>Magnoliopsida</taxon>
        <taxon>eudicotyledons</taxon>
        <taxon>Gunneridae</taxon>
        <taxon>Pentapetalae</taxon>
        <taxon>rosids</taxon>
        <taxon>fabids</taxon>
        <taxon>Oxalidales</taxon>
        <taxon>Cephalotaceae</taxon>
        <taxon>Cephalotus</taxon>
    </lineage>
</organism>
<dbReference type="Proteomes" id="UP000187406">
    <property type="component" value="Unassembled WGS sequence"/>
</dbReference>
<gene>
    <name evidence="3" type="ORF">CFOL_v3_26130</name>
</gene>
<dbReference type="OrthoDB" id="428734at2759"/>
<proteinExistence type="predicted"/>
<evidence type="ECO:0000313" key="4">
    <source>
        <dbReference type="Proteomes" id="UP000187406"/>
    </source>
</evidence>
<feature type="compositionally biased region" description="Polar residues" evidence="1">
    <location>
        <begin position="1"/>
        <end position="13"/>
    </location>
</feature>
<dbReference type="AlphaFoldDB" id="A0A1Q3CQZ0"/>
<dbReference type="STRING" id="3775.A0A1Q3CQZ0"/>
<dbReference type="InterPro" id="IPR005135">
    <property type="entry name" value="Endo/exonuclease/phosphatase"/>
</dbReference>
<evidence type="ECO:0000256" key="1">
    <source>
        <dbReference type="SAM" id="MobiDB-lite"/>
    </source>
</evidence>
<dbReference type="Gene3D" id="3.60.10.10">
    <property type="entry name" value="Endonuclease/exonuclease/phosphatase"/>
    <property type="match status" value="1"/>
</dbReference>
<dbReference type="PANTHER" id="PTHR12121:SF74">
    <property type="entry name" value="CARBON CATABOLITE REPRESSOR PROTEIN 4 HOMOLOG 5"/>
    <property type="match status" value="1"/>
</dbReference>